<organism evidence="9 10">
    <name type="scientific">Microbacterium pseudoresistens</name>
    <dbReference type="NCBI Taxonomy" id="640634"/>
    <lineage>
        <taxon>Bacteria</taxon>
        <taxon>Bacillati</taxon>
        <taxon>Actinomycetota</taxon>
        <taxon>Actinomycetes</taxon>
        <taxon>Micrococcales</taxon>
        <taxon>Microbacteriaceae</taxon>
        <taxon>Microbacterium</taxon>
    </lineage>
</organism>
<keyword evidence="5 7" id="KW-0456">Lyase</keyword>
<comment type="similarity">
    <text evidence="7">Belongs to the transglycosylase MltG family.</text>
</comment>
<keyword evidence="10" id="KW-1185">Reference proteome</keyword>
<dbReference type="EMBL" id="JACCBH010000001">
    <property type="protein sequence ID" value="NYD55486.1"/>
    <property type="molecule type" value="Genomic_DNA"/>
</dbReference>
<protein>
    <recommendedName>
        <fullName evidence="7">Endolytic murein transglycosylase</fullName>
        <ecNumber evidence="7">4.2.2.29</ecNumber>
    </recommendedName>
    <alternativeName>
        <fullName evidence="7">Peptidoglycan lytic transglycosylase</fullName>
    </alternativeName>
    <alternativeName>
        <fullName evidence="7">Peptidoglycan polymerization terminase</fullName>
    </alternativeName>
</protein>
<comment type="catalytic activity">
    <reaction evidence="7">
        <text>a peptidoglycan chain = a peptidoglycan chain with N-acetyl-1,6-anhydromuramyl-[peptide] at the reducing end + a peptidoglycan chain with N-acetylglucosamine at the non-reducing end.</text>
        <dbReference type="EC" id="4.2.2.29"/>
    </reaction>
</comment>
<evidence type="ECO:0000256" key="1">
    <source>
        <dbReference type="ARBA" id="ARBA00022475"/>
    </source>
</evidence>
<comment type="function">
    <text evidence="7">Functions as a peptidoglycan terminase that cleaves nascent peptidoglycan strands endolytically to terminate their elongation.</text>
</comment>
<comment type="caution">
    <text evidence="9">The sequence shown here is derived from an EMBL/GenBank/DDBJ whole genome shotgun (WGS) entry which is preliminary data.</text>
</comment>
<dbReference type="GO" id="GO:0008932">
    <property type="term" value="F:lytic endotransglycosylase activity"/>
    <property type="evidence" value="ECO:0007669"/>
    <property type="project" value="UniProtKB-UniRule"/>
</dbReference>
<feature type="region of interest" description="Disordered" evidence="8">
    <location>
        <begin position="1"/>
        <end position="102"/>
    </location>
</feature>
<reference evidence="9 10" key="1">
    <citation type="submission" date="2020-07" db="EMBL/GenBank/DDBJ databases">
        <title>Sequencing the genomes of 1000 actinobacteria strains.</title>
        <authorList>
            <person name="Klenk H.-P."/>
        </authorList>
    </citation>
    <scope>NUCLEOTIDE SEQUENCE [LARGE SCALE GENOMIC DNA]</scope>
    <source>
        <strain evidence="9 10">DSM 22185</strain>
    </source>
</reference>
<keyword evidence="3 7" id="KW-1133">Transmembrane helix</keyword>
<dbReference type="NCBIfam" id="TIGR00247">
    <property type="entry name" value="endolytic transglycosylase MltG"/>
    <property type="match status" value="1"/>
</dbReference>
<name>A0A7Y9EX66_9MICO</name>
<feature type="transmembrane region" description="Helical" evidence="7">
    <location>
        <begin position="109"/>
        <end position="131"/>
    </location>
</feature>
<evidence type="ECO:0000256" key="6">
    <source>
        <dbReference type="ARBA" id="ARBA00023316"/>
    </source>
</evidence>
<feature type="compositionally biased region" description="Low complexity" evidence="8">
    <location>
        <begin position="34"/>
        <end position="51"/>
    </location>
</feature>
<keyword evidence="4 7" id="KW-0472">Membrane</keyword>
<dbReference type="GO" id="GO:0005886">
    <property type="term" value="C:plasma membrane"/>
    <property type="evidence" value="ECO:0007669"/>
    <property type="project" value="UniProtKB-SubCell"/>
</dbReference>
<evidence type="ECO:0000313" key="9">
    <source>
        <dbReference type="EMBL" id="NYD55486.1"/>
    </source>
</evidence>
<evidence type="ECO:0000256" key="3">
    <source>
        <dbReference type="ARBA" id="ARBA00022989"/>
    </source>
</evidence>
<keyword evidence="1 7" id="KW-1003">Cell membrane</keyword>
<evidence type="ECO:0000256" key="8">
    <source>
        <dbReference type="SAM" id="MobiDB-lite"/>
    </source>
</evidence>
<dbReference type="GO" id="GO:0009252">
    <property type="term" value="P:peptidoglycan biosynthetic process"/>
    <property type="evidence" value="ECO:0007669"/>
    <property type="project" value="UniProtKB-UniRule"/>
</dbReference>
<dbReference type="Proteomes" id="UP000552045">
    <property type="component" value="Unassembled WGS sequence"/>
</dbReference>
<dbReference type="InterPro" id="IPR003770">
    <property type="entry name" value="MLTG-like"/>
</dbReference>
<evidence type="ECO:0000313" key="10">
    <source>
        <dbReference type="Proteomes" id="UP000552045"/>
    </source>
</evidence>
<dbReference type="AlphaFoldDB" id="A0A7Y9EX66"/>
<evidence type="ECO:0000256" key="7">
    <source>
        <dbReference type="HAMAP-Rule" id="MF_02065"/>
    </source>
</evidence>
<dbReference type="EC" id="4.2.2.29" evidence="7"/>
<comment type="subcellular location">
    <subcellularLocation>
        <location evidence="7">Cell membrane</location>
        <topology evidence="7">Single-pass membrane protein</topology>
    </subcellularLocation>
</comment>
<proteinExistence type="inferred from homology"/>
<sequence length="458" mass="49392">MPDLPDSSSGSGSDSLSDLFRSLPDPSRSVPETPSASAPAPGSRRAARAAAQTSEPVSDAGAPDDMTTRVNAPASAEQESEHHATLDDLFRHEPETRARAPRRKRKRGCLIALIIVFVLVAGAALGGLWVMNTYGDRISEAMGWGEPKDYEAGMATGEALVTIDEGDTGQQVSTALYNAGVTKTQDVFYDMLVKEGTSPTFYPGVYRLQQKMTATSALEALNDPANKMENSALIREGLTLDSTLKTIAESLSIPIEDLTAAAADPSAYGVSASTLEGWLFPALYEFAPEATATDIVQTLVDRTRESLASAGVPAGDEERVLTIASIIQREARAEDDFYKVSRVIQNRLAEGMMLQMDSTAQYGYRELHDGTASTSDEAQHDDNPWNTYVHEGLPATPISGAGDVAIDAAMHPVDGPWLYFVTVNMDTGETVFTSTYEEHQTYVEQMRQWCTENPDSGC</sequence>
<evidence type="ECO:0000256" key="5">
    <source>
        <dbReference type="ARBA" id="ARBA00023239"/>
    </source>
</evidence>
<keyword evidence="6 7" id="KW-0961">Cell wall biogenesis/degradation</keyword>
<accession>A0A7Y9EX66</accession>
<feature type="region of interest" description="Disordered" evidence="8">
    <location>
        <begin position="370"/>
        <end position="391"/>
    </location>
</feature>
<dbReference type="RefSeq" id="WP_246286029.1">
    <property type="nucleotide sequence ID" value="NZ_BAABLC010000004.1"/>
</dbReference>
<feature type="compositionally biased region" description="Basic and acidic residues" evidence="8">
    <location>
        <begin position="79"/>
        <end position="98"/>
    </location>
</feature>
<dbReference type="HAMAP" id="MF_02065">
    <property type="entry name" value="MltG"/>
    <property type="match status" value="1"/>
</dbReference>
<dbReference type="Gene3D" id="3.30.160.60">
    <property type="entry name" value="Classic Zinc Finger"/>
    <property type="match status" value="1"/>
</dbReference>
<dbReference type="Gene3D" id="3.30.1490.480">
    <property type="entry name" value="Endolytic murein transglycosylase"/>
    <property type="match status" value="1"/>
</dbReference>
<feature type="site" description="Important for catalytic activity" evidence="7">
    <location>
        <position position="330"/>
    </location>
</feature>
<evidence type="ECO:0000256" key="2">
    <source>
        <dbReference type="ARBA" id="ARBA00022692"/>
    </source>
</evidence>
<gene>
    <name evidence="7" type="primary">mltG</name>
    <name evidence="9" type="ORF">BKA02_002541</name>
</gene>
<dbReference type="Pfam" id="PF02618">
    <property type="entry name" value="YceG"/>
    <property type="match status" value="1"/>
</dbReference>
<keyword evidence="2 7" id="KW-0812">Transmembrane</keyword>
<dbReference type="PANTHER" id="PTHR30518">
    <property type="entry name" value="ENDOLYTIC MUREIN TRANSGLYCOSYLASE"/>
    <property type="match status" value="1"/>
</dbReference>
<dbReference type="GO" id="GO:0071555">
    <property type="term" value="P:cell wall organization"/>
    <property type="evidence" value="ECO:0007669"/>
    <property type="project" value="UniProtKB-KW"/>
</dbReference>
<feature type="compositionally biased region" description="Low complexity" evidence="8">
    <location>
        <begin position="1"/>
        <end position="27"/>
    </location>
</feature>
<dbReference type="PANTHER" id="PTHR30518:SF2">
    <property type="entry name" value="ENDOLYTIC MUREIN TRANSGLYCOSYLASE"/>
    <property type="match status" value="1"/>
</dbReference>
<evidence type="ECO:0000256" key="4">
    <source>
        <dbReference type="ARBA" id="ARBA00023136"/>
    </source>
</evidence>